<keyword evidence="7" id="KW-0862">Zinc</keyword>
<dbReference type="PANTHER" id="PTHR12549">
    <property type="entry name" value="JMJC DOMAIN-CONTAINING HISTONE DEMETHYLATION PROTEIN"/>
    <property type="match status" value="1"/>
</dbReference>
<dbReference type="PANTHER" id="PTHR12549:SF17">
    <property type="entry name" value="E3 UBIQUITIN-PROTEIN LIGASE JMJ24"/>
    <property type="match status" value="1"/>
</dbReference>
<accession>I1H5J5</accession>
<dbReference type="GO" id="GO:0031011">
    <property type="term" value="C:Ino80 complex"/>
    <property type="evidence" value="ECO:0007669"/>
    <property type="project" value="EnsemblPlants"/>
</dbReference>
<evidence type="ECO:0000256" key="6">
    <source>
        <dbReference type="ARBA" id="ARBA00023242"/>
    </source>
</evidence>
<dbReference type="GO" id="GO:0000785">
    <property type="term" value="C:chromatin"/>
    <property type="evidence" value="ECO:0000318"/>
    <property type="project" value="GO_Central"/>
</dbReference>
<dbReference type="Pfam" id="PF10497">
    <property type="entry name" value="zf-4CXXC_R1"/>
    <property type="match status" value="1"/>
</dbReference>
<dbReference type="GO" id="GO:0003712">
    <property type="term" value="F:transcription coregulator activity"/>
    <property type="evidence" value="ECO:0000318"/>
    <property type="project" value="GO_Central"/>
</dbReference>
<protein>
    <recommendedName>
        <fullName evidence="16">JmjC domain-containing protein</fullName>
    </recommendedName>
</protein>
<keyword evidence="7" id="KW-0863">Zinc-finger</keyword>
<dbReference type="eggNOG" id="KOG1356">
    <property type="taxonomic scope" value="Eukaryota"/>
</dbReference>
<evidence type="ECO:0000259" key="11">
    <source>
        <dbReference type="PROSITE" id="PS51184"/>
    </source>
</evidence>
<dbReference type="KEGG" id="bdi:100839939"/>
<dbReference type="GO" id="GO:0000118">
    <property type="term" value="C:histone deacetylase complex"/>
    <property type="evidence" value="ECO:0000318"/>
    <property type="project" value="GO_Central"/>
</dbReference>
<dbReference type="OrthoDB" id="1667110at2759"/>
<organism evidence="14">
    <name type="scientific">Brachypodium distachyon</name>
    <name type="common">Purple false brome</name>
    <name type="synonym">Trachynia distachya</name>
    <dbReference type="NCBI Taxonomy" id="15368"/>
    <lineage>
        <taxon>Eukaryota</taxon>
        <taxon>Viridiplantae</taxon>
        <taxon>Streptophyta</taxon>
        <taxon>Embryophyta</taxon>
        <taxon>Tracheophyta</taxon>
        <taxon>Spermatophyta</taxon>
        <taxon>Magnoliopsida</taxon>
        <taxon>Liliopsida</taxon>
        <taxon>Poales</taxon>
        <taxon>Poaceae</taxon>
        <taxon>BOP clade</taxon>
        <taxon>Pooideae</taxon>
        <taxon>Stipodae</taxon>
        <taxon>Brachypodieae</taxon>
        <taxon>Brachypodium</taxon>
    </lineage>
</organism>
<dbReference type="Proteomes" id="UP000008810">
    <property type="component" value="Chromosome 1"/>
</dbReference>
<reference evidence="14" key="3">
    <citation type="submission" date="2018-08" db="UniProtKB">
        <authorList>
            <consortium name="EnsemblPlants"/>
        </authorList>
    </citation>
    <scope>IDENTIFICATION</scope>
    <source>
        <strain evidence="14">cv. Bd21</strain>
    </source>
</reference>
<keyword evidence="3" id="KW-0479">Metal-binding</keyword>
<dbReference type="PROSITE" id="PS51667">
    <property type="entry name" value="WRC"/>
    <property type="match status" value="1"/>
</dbReference>
<dbReference type="GO" id="GO:0070920">
    <property type="term" value="P:regulation of regulatory ncRNA processing"/>
    <property type="evidence" value="ECO:0007669"/>
    <property type="project" value="EnsemblPlants"/>
</dbReference>
<feature type="compositionally biased region" description="Low complexity" evidence="9">
    <location>
        <begin position="62"/>
        <end position="72"/>
    </location>
</feature>
<dbReference type="OMA" id="LKCDRRG"/>
<gene>
    <name evidence="14" type="primary">LOC100839939</name>
    <name evidence="13" type="ORF">BRADI_1g62640v3</name>
</gene>
<dbReference type="GO" id="GO:0032454">
    <property type="term" value="F:histone H3K9 demethylase activity"/>
    <property type="evidence" value="ECO:0000318"/>
    <property type="project" value="GO_Central"/>
</dbReference>
<keyword evidence="6" id="KW-0539">Nucleus</keyword>
<keyword evidence="5" id="KW-0804">Transcription</keyword>
<evidence type="ECO:0000256" key="7">
    <source>
        <dbReference type="PROSITE-ProRule" id="PRU00175"/>
    </source>
</evidence>
<evidence type="ECO:0000256" key="1">
    <source>
        <dbReference type="ARBA" id="ARBA00004123"/>
    </source>
</evidence>
<dbReference type="InterPro" id="IPR045109">
    <property type="entry name" value="LSDs-like"/>
</dbReference>
<reference evidence="13" key="2">
    <citation type="submission" date="2017-06" db="EMBL/GenBank/DDBJ databases">
        <title>WGS assembly of Brachypodium distachyon.</title>
        <authorList>
            <consortium name="The International Brachypodium Initiative"/>
            <person name="Lucas S."/>
            <person name="Harmon-Smith M."/>
            <person name="Lail K."/>
            <person name="Tice H."/>
            <person name="Grimwood J."/>
            <person name="Bruce D."/>
            <person name="Barry K."/>
            <person name="Shu S."/>
            <person name="Lindquist E."/>
            <person name="Wang M."/>
            <person name="Pitluck S."/>
            <person name="Vogel J.P."/>
            <person name="Garvin D.F."/>
            <person name="Mockler T.C."/>
            <person name="Schmutz J."/>
            <person name="Rokhsar D."/>
            <person name="Bevan M.W."/>
        </authorList>
    </citation>
    <scope>NUCLEOTIDE SEQUENCE</scope>
    <source>
        <strain evidence="13">Bd21</strain>
    </source>
</reference>
<feature type="region of interest" description="Disordered" evidence="9">
    <location>
        <begin position="1"/>
        <end position="26"/>
    </location>
</feature>
<dbReference type="GO" id="GO:0043161">
    <property type="term" value="P:proteasome-mediated ubiquitin-dependent protein catabolic process"/>
    <property type="evidence" value="ECO:0007669"/>
    <property type="project" value="EnsemblPlants"/>
</dbReference>
<dbReference type="AlphaFoldDB" id="I1H5J5"/>
<dbReference type="GO" id="GO:0006357">
    <property type="term" value="P:regulation of transcription by RNA polymerase II"/>
    <property type="evidence" value="ECO:0000318"/>
    <property type="project" value="GO_Central"/>
</dbReference>
<evidence type="ECO:0008006" key="16">
    <source>
        <dbReference type="Google" id="ProtNLM"/>
    </source>
</evidence>
<name>I1H5J5_BRADI</name>
<dbReference type="SMART" id="SM00558">
    <property type="entry name" value="JmjC"/>
    <property type="match status" value="1"/>
</dbReference>
<feature type="domain" description="JmjC" evidence="11">
    <location>
        <begin position="595"/>
        <end position="867"/>
    </location>
</feature>
<evidence type="ECO:0000256" key="5">
    <source>
        <dbReference type="ARBA" id="ARBA00023163"/>
    </source>
</evidence>
<feature type="domain" description="RING-type" evidence="10">
    <location>
        <begin position="156"/>
        <end position="201"/>
    </location>
</feature>
<sequence length="937" mass="104187">MEALPEELRCKRSDGKQWRCSAPSMPDKTVCEKHYVQAKKRAASSALRATLRRSSGGGGGSSSYTAAAASARHGGGTDSDADADADPPVPMAVARPLYGRVVGEPVYVAEPAVPRAVYGLPLANATAARTSTITELVRRRSVGLQACSGAAGTTSCHQCRRVGNAVWCASCDRRGYCTDCISRWYSDIPIDDVQKVCPACRGICNCKVCLQGDNLIKARVQEISVEDKLRYLHSILAYVLPVLQQIYSDQCFEIGVETRVHGPKMDILRAKINSDEQMCCDFCKVPVFDYHRHCPRCLYDLCLDCCRDIRRSHTNVVRGEYAESKGHLSDTNKDILSKRTRLEPFAASVNDDLSPQQIDVNDIGIRSLFPTWRTNNDGSITCGPHEAGGCGSSKLVLRRIFKINWIGKLVKSSQEMVIGCKAHDLDNGCSSCKAGRRLNLTGHHNFGLSKCSNSGGTDGNGVYSPVLESLKYEGIAHFRKHWINGEPVIIRNAFEPSLSTSWDPLSIWRGVQEIMDEKMDEEVIVKAVDCSNQSEVQIKLNQFIKGYSDGHKREDGKLAMLKLKEWPPASVLEEFLLCQRPEFIINFPLVDFIHSKWGFLNLAAKLPPDALQSEVGLKLLIAYGRQQELGKGDSVTNLMIKMGDAVHMLMHTAEVLTLCPKRLQPERSERIANGMTVHVNADAPVQNLNLDMGERSPEHTRTKSYETWHSPSLRLQDKVLGATVYGGSDGTSAELSSLSHSEKLTNGSERPQAGALWDVFRRQDLPSLNKYLAANWEELALSSQAVLSVKHPIYDQAVYLNEYHKRALKDQYGIEPWTFQQHIGEAVFIPAGCPFQMKNLQSTVQLALDFLSPESLRESARMAQEIRCLPNHHDAKLKMLEVGKISLYAASSAVREIQKITLDPKFNLDVRFEDRNLTQAVSENLARVTKQRKVSRR</sequence>
<dbReference type="GO" id="GO:0042393">
    <property type="term" value="F:histone binding"/>
    <property type="evidence" value="ECO:0007669"/>
    <property type="project" value="EnsemblPlants"/>
</dbReference>
<reference evidence="13 14" key="1">
    <citation type="journal article" date="2010" name="Nature">
        <title>Genome sequencing and analysis of the model grass Brachypodium distachyon.</title>
        <authorList>
            <consortium name="International Brachypodium Initiative"/>
        </authorList>
    </citation>
    <scope>NUCLEOTIDE SEQUENCE [LARGE SCALE GENOMIC DNA]</scope>
    <source>
        <strain evidence="13 14">Bd21</strain>
    </source>
</reference>
<evidence type="ECO:0000259" key="10">
    <source>
        <dbReference type="PROSITE" id="PS50089"/>
    </source>
</evidence>
<dbReference type="Gene3D" id="2.60.120.650">
    <property type="entry name" value="Cupin"/>
    <property type="match status" value="1"/>
</dbReference>
<dbReference type="GO" id="GO:0000976">
    <property type="term" value="F:transcription cis-regulatory region binding"/>
    <property type="evidence" value="ECO:0007669"/>
    <property type="project" value="EnsemblPlants"/>
</dbReference>
<proteinExistence type="inferred from homology"/>
<dbReference type="GO" id="GO:0031624">
    <property type="term" value="F:ubiquitin conjugating enzyme binding"/>
    <property type="evidence" value="ECO:0007669"/>
    <property type="project" value="EnsemblPlants"/>
</dbReference>
<dbReference type="GO" id="GO:0061630">
    <property type="term" value="F:ubiquitin protein ligase activity"/>
    <property type="evidence" value="ECO:0007669"/>
    <property type="project" value="EnsemblPlants"/>
</dbReference>
<dbReference type="InterPro" id="IPR001841">
    <property type="entry name" value="Znf_RING"/>
</dbReference>
<evidence type="ECO:0000313" key="13">
    <source>
        <dbReference type="EMBL" id="KQK21721.1"/>
    </source>
</evidence>
<evidence type="ECO:0000313" key="15">
    <source>
        <dbReference type="Proteomes" id="UP000008810"/>
    </source>
</evidence>
<comment type="subcellular location">
    <subcellularLocation>
        <location evidence="1">Nucleus</location>
    </subcellularLocation>
</comment>
<dbReference type="Pfam" id="PF08879">
    <property type="entry name" value="WRC"/>
    <property type="match status" value="1"/>
</dbReference>
<dbReference type="EnsemblPlants" id="KQK21721">
    <property type="protein sequence ID" value="KQK21721"/>
    <property type="gene ID" value="BRADI_1g62640v3"/>
</dbReference>
<keyword evidence="4" id="KW-0805">Transcription regulation</keyword>
<dbReference type="InterPro" id="IPR003347">
    <property type="entry name" value="JmjC_dom"/>
</dbReference>
<evidence type="ECO:0000256" key="2">
    <source>
        <dbReference type="ARBA" id="ARBA00006801"/>
    </source>
</evidence>
<dbReference type="Gramene" id="KQK21721">
    <property type="protein sequence ID" value="KQK21721"/>
    <property type="gene ID" value="BRADI_1g62640v3"/>
</dbReference>
<dbReference type="PROSITE" id="PS51184">
    <property type="entry name" value="JMJC"/>
    <property type="match status" value="1"/>
</dbReference>
<dbReference type="GO" id="GO:0042803">
    <property type="term" value="F:protein homodimerization activity"/>
    <property type="evidence" value="ECO:0007669"/>
    <property type="project" value="EnsemblPlants"/>
</dbReference>
<dbReference type="RefSeq" id="XP_010228631.1">
    <property type="nucleotide sequence ID" value="XM_010230329.3"/>
</dbReference>
<dbReference type="STRING" id="15368.I1H5J5"/>
<dbReference type="GO" id="GO:0008270">
    <property type="term" value="F:zinc ion binding"/>
    <property type="evidence" value="ECO:0007669"/>
    <property type="project" value="UniProtKB-KW"/>
</dbReference>
<keyword evidence="15" id="KW-1185">Reference proteome</keyword>
<dbReference type="SUPFAM" id="SSF51197">
    <property type="entry name" value="Clavaminate synthase-like"/>
    <property type="match status" value="1"/>
</dbReference>
<comment type="caution">
    <text evidence="8">Lacks conserved residue(s) required for the propagation of feature annotation.</text>
</comment>
<dbReference type="GO" id="GO:0090310">
    <property type="term" value="P:negative regulation of DNA methylation-dependent heterochromatin formation"/>
    <property type="evidence" value="ECO:0007669"/>
    <property type="project" value="EnsemblPlants"/>
</dbReference>
<dbReference type="Pfam" id="PF02373">
    <property type="entry name" value="JmjC"/>
    <property type="match status" value="1"/>
</dbReference>
<dbReference type="InterPro" id="IPR014977">
    <property type="entry name" value="WRC_dom"/>
</dbReference>
<comment type="similarity">
    <text evidence="2">Belongs to the JARID1 histone demethylase family.</text>
</comment>
<evidence type="ECO:0000256" key="3">
    <source>
        <dbReference type="ARBA" id="ARBA00022723"/>
    </source>
</evidence>
<evidence type="ECO:0000313" key="14">
    <source>
        <dbReference type="EnsemblPlants" id="KQK21721"/>
    </source>
</evidence>
<feature type="region of interest" description="Disordered" evidence="9">
    <location>
        <begin position="46"/>
        <end position="86"/>
    </location>
</feature>
<evidence type="ECO:0000256" key="8">
    <source>
        <dbReference type="PROSITE-ProRule" id="PRU01002"/>
    </source>
</evidence>
<dbReference type="GeneID" id="100839939"/>
<dbReference type="GO" id="GO:0031490">
    <property type="term" value="F:chromatin DNA binding"/>
    <property type="evidence" value="ECO:0000318"/>
    <property type="project" value="GO_Central"/>
</dbReference>
<dbReference type="InterPro" id="IPR018866">
    <property type="entry name" value="Znf-4CXXC_R1"/>
</dbReference>
<evidence type="ECO:0000256" key="9">
    <source>
        <dbReference type="SAM" id="MobiDB-lite"/>
    </source>
</evidence>
<dbReference type="GO" id="GO:0048188">
    <property type="term" value="C:Set1C/COMPASS complex"/>
    <property type="evidence" value="ECO:0007669"/>
    <property type="project" value="EnsemblPlants"/>
</dbReference>
<feature type="compositionally biased region" description="Basic and acidic residues" evidence="9">
    <location>
        <begin position="1"/>
        <end position="17"/>
    </location>
</feature>
<dbReference type="GO" id="GO:0031507">
    <property type="term" value="P:heterochromatin formation"/>
    <property type="evidence" value="ECO:0007669"/>
    <property type="project" value="EnsemblPlants"/>
</dbReference>
<dbReference type="HOGENOM" id="CLU_001811_2_0_1"/>
<dbReference type="FunCoup" id="I1H5J5">
    <property type="interactions" value="219"/>
</dbReference>
<evidence type="ECO:0000259" key="12">
    <source>
        <dbReference type="PROSITE" id="PS51667"/>
    </source>
</evidence>
<dbReference type="PROSITE" id="PS50089">
    <property type="entry name" value="ZF_RING_2"/>
    <property type="match status" value="1"/>
</dbReference>
<feature type="domain" description="WRC" evidence="12">
    <location>
        <begin position="4"/>
        <end position="48"/>
    </location>
</feature>
<dbReference type="EMBL" id="CM000880">
    <property type="protein sequence ID" value="KQK21721.1"/>
    <property type="molecule type" value="Genomic_DNA"/>
</dbReference>
<evidence type="ECO:0000256" key="4">
    <source>
        <dbReference type="ARBA" id="ARBA00023015"/>
    </source>
</evidence>